<keyword evidence="1" id="KW-0812">Transmembrane</keyword>
<sequence length="91" mass="10661">MGPTVLPQNILLPTVFFVVFFQNFNYYQHSCMLFNCFPLLHIRSRCFVKILSGFYLFFLFSVICLDYSVTFVACPSPESPRKYFSVFNSTL</sequence>
<proteinExistence type="predicted"/>
<dbReference type="EMBL" id="GBXM01019348">
    <property type="protein sequence ID" value="JAH89229.1"/>
    <property type="molecule type" value="Transcribed_RNA"/>
</dbReference>
<evidence type="ECO:0000313" key="2">
    <source>
        <dbReference type="EMBL" id="JAH89229.1"/>
    </source>
</evidence>
<feature type="transmembrane region" description="Helical" evidence="1">
    <location>
        <begin position="6"/>
        <end position="26"/>
    </location>
</feature>
<reference evidence="2" key="1">
    <citation type="submission" date="2014-11" db="EMBL/GenBank/DDBJ databases">
        <authorList>
            <person name="Amaro Gonzalez C."/>
        </authorList>
    </citation>
    <scope>NUCLEOTIDE SEQUENCE</scope>
</reference>
<feature type="transmembrane region" description="Helical" evidence="1">
    <location>
        <begin position="47"/>
        <end position="69"/>
    </location>
</feature>
<keyword evidence="1" id="KW-0472">Membrane</keyword>
<protein>
    <submittedName>
        <fullName evidence="2">Uncharacterized protein</fullName>
    </submittedName>
</protein>
<dbReference type="AlphaFoldDB" id="A0A0E9WFT1"/>
<reference evidence="2" key="2">
    <citation type="journal article" date="2015" name="Fish Shellfish Immunol.">
        <title>Early steps in the European eel (Anguilla anguilla)-Vibrio vulnificus interaction in the gills: Role of the RtxA13 toxin.</title>
        <authorList>
            <person name="Callol A."/>
            <person name="Pajuelo D."/>
            <person name="Ebbesson L."/>
            <person name="Teles M."/>
            <person name="MacKenzie S."/>
            <person name="Amaro C."/>
        </authorList>
    </citation>
    <scope>NUCLEOTIDE SEQUENCE</scope>
</reference>
<evidence type="ECO:0000256" key="1">
    <source>
        <dbReference type="SAM" id="Phobius"/>
    </source>
</evidence>
<keyword evidence="1" id="KW-1133">Transmembrane helix</keyword>
<name>A0A0E9WFT1_ANGAN</name>
<organism evidence="2">
    <name type="scientific">Anguilla anguilla</name>
    <name type="common">European freshwater eel</name>
    <name type="synonym">Muraena anguilla</name>
    <dbReference type="NCBI Taxonomy" id="7936"/>
    <lineage>
        <taxon>Eukaryota</taxon>
        <taxon>Metazoa</taxon>
        <taxon>Chordata</taxon>
        <taxon>Craniata</taxon>
        <taxon>Vertebrata</taxon>
        <taxon>Euteleostomi</taxon>
        <taxon>Actinopterygii</taxon>
        <taxon>Neopterygii</taxon>
        <taxon>Teleostei</taxon>
        <taxon>Anguilliformes</taxon>
        <taxon>Anguillidae</taxon>
        <taxon>Anguilla</taxon>
    </lineage>
</organism>
<accession>A0A0E9WFT1</accession>